<reference evidence="1 2" key="1">
    <citation type="submission" date="2017-06" db="EMBL/GenBank/DDBJ databases">
        <authorList>
            <person name="Kim H.J."/>
            <person name="Triplett B.A."/>
        </authorList>
    </citation>
    <scope>NUCLEOTIDE SEQUENCE [LARGE SCALE GENOMIC DNA]</scope>
    <source>
        <strain evidence="1 2">DSM 19307</strain>
    </source>
</reference>
<dbReference type="RefSeq" id="WP_089354969.1">
    <property type="nucleotide sequence ID" value="NZ_FZPD01000001.1"/>
</dbReference>
<proteinExistence type="predicted"/>
<protein>
    <submittedName>
        <fullName evidence="1">Uncharacterized protein</fullName>
    </submittedName>
</protein>
<sequence>MNKFILICILCFFSCSVQKNSTDPFDKTLQEELGENFSRIPQGEYVLCRSDGKLSQHKTFLVYKKSSEEIIYGPIKLNGDINWASSTELLIKEYPEVIENKQGSSTYTYYYNLLTGKKYEKNNDRF</sequence>
<organism evidence="1 2">
    <name type="scientific">Ekhidna lutea</name>
    <dbReference type="NCBI Taxonomy" id="447679"/>
    <lineage>
        <taxon>Bacteria</taxon>
        <taxon>Pseudomonadati</taxon>
        <taxon>Bacteroidota</taxon>
        <taxon>Cytophagia</taxon>
        <taxon>Cytophagales</taxon>
        <taxon>Reichenbachiellaceae</taxon>
        <taxon>Ekhidna</taxon>
    </lineage>
</organism>
<name>A0A239EJH6_EKHLU</name>
<evidence type="ECO:0000313" key="2">
    <source>
        <dbReference type="Proteomes" id="UP000198393"/>
    </source>
</evidence>
<evidence type="ECO:0000313" key="1">
    <source>
        <dbReference type="EMBL" id="SNS44806.1"/>
    </source>
</evidence>
<keyword evidence="2" id="KW-1185">Reference proteome</keyword>
<dbReference type="EMBL" id="FZPD01000001">
    <property type="protein sequence ID" value="SNS44806.1"/>
    <property type="molecule type" value="Genomic_DNA"/>
</dbReference>
<gene>
    <name evidence="1" type="ORF">SAMN05421640_0185</name>
</gene>
<accession>A0A239EJH6</accession>
<dbReference type="Proteomes" id="UP000198393">
    <property type="component" value="Unassembled WGS sequence"/>
</dbReference>
<dbReference type="AlphaFoldDB" id="A0A239EJH6"/>